<evidence type="ECO:0000256" key="5">
    <source>
        <dbReference type="ARBA" id="ARBA00023274"/>
    </source>
</evidence>
<name>A0ABU9UDF6_9SPIR</name>
<dbReference type="CDD" id="cd00364">
    <property type="entry name" value="Ribosomal_uS17"/>
    <property type="match status" value="1"/>
</dbReference>
<dbReference type="PANTHER" id="PTHR10744:SF1">
    <property type="entry name" value="SMALL RIBOSOMAL SUBUNIT PROTEIN US17M"/>
    <property type="match status" value="1"/>
</dbReference>
<keyword evidence="2 6" id="KW-0699">rRNA-binding</keyword>
<keyword evidence="5 6" id="KW-0687">Ribonucleoprotein</keyword>
<evidence type="ECO:0000256" key="6">
    <source>
        <dbReference type="HAMAP-Rule" id="MF_01345"/>
    </source>
</evidence>
<comment type="caution">
    <text evidence="8">The sequence shown here is derived from an EMBL/GenBank/DDBJ whole genome shotgun (WGS) entry which is preliminary data.</text>
</comment>
<comment type="similarity">
    <text evidence="1 6 7">Belongs to the universal ribosomal protein uS17 family.</text>
</comment>
<dbReference type="GO" id="GO:0005840">
    <property type="term" value="C:ribosome"/>
    <property type="evidence" value="ECO:0007669"/>
    <property type="project" value="UniProtKB-KW"/>
</dbReference>
<dbReference type="InterPro" id="IPR000266">
    <property type="entry name" value="Ribosomal_uS17"/>
</dbReference>
<dbReference type="HAMAP" id="MF_01345_B">
    <property type="entry name" value="Ribosomal_uS17_B"/>
    <property type="match status" value="1"/>
</dbReference>
<organism evidence="8 9">
    <name type="scientific">Rarispira pelagica</name>
    <dbReference type="NCBI Taxonomy" id="3141764"/>
    <lineage>
        <taxon>Bacteria</taxon>
        <taxon>Pseudomonadati</taxon>
        <taxon>Spirochaetota</taxon>
        <taxon>Spirochaetia</taxon>
        <taxon>Winmispirales</taxon>
        <taxon>Winmispiraceae</taxon>
        <taxon>Rarispira</taxon>
    </lineage>
</organism>
<dbReference type="NCBIfam" id="TIGR03635">
    <property type="entry name" value="uS17_bact"/>
    <property type="match status" value="1"/>
</dbReference>
<accession>A0ABU9UDF6</accession>
<evidence type="ECO:0000256" key="7">
    <source>
        <dbReference type="RuleBase" id="RU003872"/>
    </source>
</evidence>
<dbReference type="InterPro" id="IPR012340">
    <property type="entry name" value="NA-bd_OB-fold"/>
</dbReference>
<keyword evidence="9" id="KW-1185">Reference proteome</keyword>
<dbReference type="SUPFAM" id="SSF50249">
    <property type="entry name" value="Nucleic acid-binding proteins"/>
    <property type="match status" value="1"/>
</dbReference>
<protein>
    <recommendedName>
        <fullName evidence="6">Small ribosomal subunit protein uS17</fullName>
    </recommendedName>
</protein>
<evidence type="ECO:0000256" key="1">
    <source>
        <dbReference type="ARBA" id="ARBA00010254"/>
    </source>
</evidence>
<dbReference type="InterPro" id="IPR019984">
    <property type="entry name" value="Ribosomal_uS17_bact/chlr"/>
</dbReference>
<dbReference type="NCBIfam" id="NF004123">
    <property type="entry name" value="PRK05610.1"/>
    <property type="match status" value="1"/>
</dbReference>
<keyword evidence="4 6" id="KW-0689">Ribosomal protein</keyword>
<dbReference type="InterPro" id="IPR019979">
    <property type="entry name" value="Ribosomal_uS17_CS"/>
</dbReference>
<proteinExistence type="inferred from homology"/>
<dbReference type="PANTHER" id="PTHR10744">
    <property type="entry name" value="40S RIBOSOMAL PROTEIN S11 FAMILY MEMBER"/>
    <property type="match status" value="1"/>
</dbReference>
<gene>
    <name evidence="6 8" type="primary">rpsQ</name>
    <name evidence="8" type="ORF">WKV44_09170</name>
</gene>
<dbReference type="RefSeq" id="WP_420070165.1">
    <property type="nucleotide sequence ID" value="NZ_JBCHKQ010000005.1"/>
</dbReference>
<evidence type="ECO:0000313" key="8">
    <source>
        <dbReference type="EMBL" id="MEM5948713.1"/>
    </source>
</evidence>
<dbReference type="Pfam" id="PF00366">
    <property type="entry name" value="Ribosomal_S17"/>
    <property type="match status" value="1"/>
</dbReference>
<dbReference type="PRINTS" id="PR00973">
    <property type="entry name" value="RIBOSOMALS17"/>
</dbReference>
<evidence type="ECO:0000256" key="3">
    <source>
        <dbReference type="ARBA" id="ARBA00022884"/>
    </source>
</evidence>
<reference evidence="8 9" key="1">
    <citation type="submission" date="2024-03" db="EMBL/GenBank/DDBJ databases">
        <title>Ignisphaera cupida sp. nov., a hyperthermophilic hydrolytic archaeon from a hot spring of Kamchatka, and proposal of Ignisphaeraceae fam. nov.</title>
        <authorList>
            <person name="Podosokorskaya O.A."/>
            <person name="Elcheninov A.G."/>
            <person name="Maltseva A.I."/>
            <person name="Zayulina K.S."/>
            <person name="Novikov A."/>
            <person name="Merkel A.Y."/>
        </authorList>
    </citation>
    <scope>NUCLEOTIDE SEQUENCE [LARGE SCALE GENOMIC DNA]</scope>
    <source>
        <strain evidence="8 9">38H-sp</strain>
    </source>
</reference>
<dbReference type="EMBL" id="JBCHKQ010000005">
    <property type="protein sequence ID" value="MEM5948713.1"/>
    <property type="molecule type" value="Genomic_DNA"/>
</dbReference>
<keyword evidence="3 6" id="KW-0694">RNA-binding</keyword>
<evidence type="ECO:0000313" key="9">
    <source>
        <dbReference type="Proteomes" id="UP001466331"/>
    </source>
</evidence>
<dbReference type="Proteomes" id="UP001466331">
    <property type="component" value="Unassembled WGS sequence"/>
</dbReference>
<evidence type="ECO:0000256" key="4">
    <source>
        <dbReference type="ARBA" id="ARBA00022980"/>
    </source>
</evidence>
<evidence type="ECO:0000256" key="2">
    <source>
        <dbReference type="ARBA" id="ARBA00022730"/>
    </source>
</evidence>
<dbReference type="Gene3D" id="2.40.50.140">
    <property type="entry name" value="Nucleic acid-binding proteins"/>
    <property type="match status" value="1"/>
</dbReference>
<sequence length="90" mass="10500">MEEKKPIKTEGKRIFTGQVVSDKMDKTIVVAVKTRALHPLYKKYVNKTKKLKAHDEFSEAHVGDVVRVVESRPISKEKRWRLLEIVERAK</sequence>
<comment type="function">
    <text evidence="6">One of the primary rRNA binding proteins, it binds specifically to the 5'-end of 16S ribosomal RNA.</text>
</comment>
<comment type="subunit">
    <text evidence="6">Part of the 30S ribosomal subunit.</text>
</comment>
<dbReference type="PROSITE" id="PS00056">
    <property type="entry name" value="RIBOSOMAL_S17"/>
    <property type="match status" value="1"/>
</dbReference>